<accession>A0AB36R8V0</accession>
<name>A0AB36R8V0_9HYPH</name>
<comment type="caution">
    <text evidence="1">The sequence shown here is derived from an EMBL/GenBank/DDBJ whole genome shotgun (WGS) entry which is preliminary data.</text>
</comment>
<evidence type="ECO:0000313" key="2">
    <source>
        <dbReference type="Proteomes" id="UP000216215"/>
    </source>
</evidence>
<protein>
    <submittedName>
        <fullName evidence="1">Uncharacterized protein</fullName>
    </submittedName>
</protein>
<keyword evidence="2" id="KW-1185">Reference proteome</keyword>
<sequence length="98" mass="10636">MLASKVREGSITILISRQRHHEERSKRSWPGPAATIHASYGVTIAFSRTVGRGTAYFDLEIRPDSFAALAKAMIQGAPDEAIRAFGKALATVKPTTKP</sequence>
<organism evidence="1 2">
    <name type="scientific">Mesorhizobium mediterraneum</name>
    <dbReference type="NCBI Taxonomy" id="43617"/>
    <lineage>
        <taxon>Bacteria</taxon>
        <taxon>Pseudomonadati</taxon>
        <taxon>Pseudomonadota</taxon>
        <taxon>Alphaproteobacteria</taxon>
        <taxon>Hyphomicrobiales</taxon>
        <taxon>Phyllobacteriaceae</taxon>
        <taxon>Mesorhizobium</taxon>
    </lineage>
</organism>
<dbReference type="AlphaFoldDB" id="A0AB36R8V0"/>
<reference evidence="2" key="1">
    <citation type="submission" date="2017-08" db="EMBL/GenBank/DDBJ databases">
        <title>Mesorhizobium wenxinae sp. nov., a novel rhizobial species isolated from root nodules of chickpea (Cicer arietinum L.).</title>
        <authorList>
            <person name="Zhang J."/>
        </authorList>
    </citation>
    <scope>NUCLEOTIDE SEQUENCE [LARGE SCALE GENOMIC DNA]</scope>
    <source>
        <strain evidence="2">USDA 3392</strain>
    </source>
</reference>
<gene>
    <name evidence="1" type="ORF">CIT25_18500</name>
</gene>
<dbReference type="EMBL" id="NPKI01000020">
    <property type="protein sequence ID" value="PAQ00854.1"/>
    <property type="molecule type" value="Genomic_DNA"/>
</dbReference>
<evidence type="ECO:0000313" key="1">
    <source>
        <dbReference type="EMBL" id="PAQ00854.1"/>
    </source>
</evidence>
<proteinExistence type="predicted"/>
<dbReference type="Proteomes" id="UP000216215">
    <property type="component" value="Unassembled WGS sequence"/>
</dbReference>